<dbReference type="AlphaFoldDB" id="A0A9Q0MXT0"/>
<protein>
    <submittedName>
        <fullName evidence="1">Uncharacterized protein</fullName>
    </submittedName>
</protein>
<dbReference type="Proteomes" id="UP001151699">
    <property type="component" value="Chromosome X"/>
</dbReference>
<evidence type="ECO:0000313" key="1">
    <source>
        <dbReference type="EMBL" id="KAJ6639050.1"/>
    </source>
</evidence>
<keyword evidence="2" id="KW-1185">Reference proteome</keyword>
<gene>
    <name evidence="1" type="ORF">Bhyg_11789</name>
</gene>
<proteinExistence type="predicted"/>
<reference evidence="1" key="1">
    <citation type="submission" date="2022-07" db="EMBL/GenBank/DDBJ databases">
        <authorList>
            <person name="Trinca V."/>
            <person name="Uliana J.V.C."/>
            <person name="Torres T.T."/>
            <person name="Ward R.J."/>
            <person name="Monesi N."/>
        </authorList>
    </citation>
    <scope>NUCLEOTIDE SEQUENCE</scope>
    <source>
        <strain evidence="1">HSMRA1968</strain>
        <tissue evidence="1">Whole embryos</tissue>
    </source>
</reference>
<comment type="caution">
    <text evidence="1">The sequence shown here is derived from an EMBL/GenBank/DDBJ whole genome shotgun (WGS) entry which is preliminary data.</text>
</comment>
<evidence type="ECO:0000313" key="2">
    <source>
        <dbReference type="Proteomes" id="UP001151699"/>
    </source>
</evidence>
<organism evidence="1 2">
    <name type="scientific">Pseudolycoriella hygida</name>
    <dbReference type="NCBI Taxonomy" id="35572"/>
    <lineage>
        <taxon>Eukaryota</taxon>
        <taxon>Metazoa</taxon>
        <taxon>Ecdysozoa</taxon>
        <taxon>Arthropoda</taxon>
        <taxon>Hexapoda</taxon>
        <taxon>Insecta</taxon>
        <taxon>Pterygota</taxon>
        <taxon>Neoptera</taxon>
        <taxon>Endopterygota</taxon>
        <taxon>Diptera</taxon>
        <taxon>Nematocera</taxon>
        <taxon>Sciaroidea</taxon>
        <taxon>Sciaridae</taxon>
        <taxon>Pseudolycoriella</taxon>
    </lineage>
</organism>
<accession>A0A9Q0MXT0</accession>
<dbReference type="EMBL" id="WJQU01000003">
    <property type="protein sequence ID" value="KAJ6639050.1"/>
    <property type="molecule type" value="Genomic_DNA"/>
</dbReference>
<dbReference type="OrthoDB" id="8068988at2759"/>
<sequence>MNREEWENIEILLHPSDATVLTDGSKVDSAIGAVAFSYDLPMRKYPTMTQAETYGIISAYINLIESNYEGKTLFTSHVQLSIA</sequence>
<name>A0A9Q0MXT0_9DIPT</name>